<name>A0A6A6BWX6_ZASCE</name>
<keyword evidence="2" id="KW-1185">Reference proteome</keyword>
<gene>
    <name evidence="1" type="ORF">M409DRAFT_33047</name>
</gene>
<dbReference type="Proteomes" id="UP000799537">
    <property type="component" value="Unassembled WGS sequence"/>
</dbReference>
<dbReference type="RefSeq" id="XP_033660094.1">
    <property type="nucleotide sequence ID" value="XM_033810275.1"/>
</dbReference>
<sequence length="163" mass="18593">MDLSRYFHQDEFDQLDALFRATLKEDAALVFWTGISPTLAKTWADKKNLKTLTTAMGSFYSDHGSASLRSRKSKKSWSTFMKGASGVFAQHACYSRHAIVLTKPPPNIYSTRPGSNYRNIEEPILKGFGSDIRTIRIDYAHPVVTGAECFVYQRWPEDRSCEW</sequence>
<evidence type="ECO:0000313" key="2">
    <source>
        <dbReference type="Proteomes" id="UP000799537"/>
    </source>
</evidence>
<evidence type="ECO:0000313" key="1">
    <source>
        <dbReference type="EMBL" id="KAF2159205.1"/>
    </source>
</evidence>
<feature type="non-terminal residue" evidence="1">
    <location>
        <position position="163"/>
    </location>
</feature>
<dbReference type="OrthoDB" id="5232980at2759"/>
<reference evidence="1" key="1">
    <citation type="journal article" date="2020" name="Stud. Mycol.">
        <title>101 Dothideomycetes genomes: a test case for predicting lifestyles and emergence of pathogens.</title>
        <authorList>
            <person name="Haridas S."/>
            <person name="Albert R."/>
            <person name="Binder M."/>
            <person name="Bloem J."/>
            <person name="Labutti K."/>
            <person name="Salamov A."/>
            <person name="Andreopoulos B."/>
            <person name="Baker S."/>
            <person name="Barry K."/>
            <person name="Bills G."/>
            <person name="Bluhm B."/>
            <person name="Cannon C."/>
            <person name="Castanera R."/>
            <person name="Culley D."/>
            <person name="Daum C."/>
            <person name="Ezra D."/>
            <person name="Gonzalez J."/>
            <person name="Henrissat B."/>
            <person name="Kuo A."/>
            <person name="Liang C."/>
            <person name="Lipzen A."/>
            <person name="Lutzoni F."/>
            <person name="Magnuson J."/>
            <person name="Mondo S."/>
            <person name="Nolan M."/>
            <person name="Ohm R."/>
            <person name="Pangilinan J."/>
            <person name="Park H.-J."/>
            <person name="Ramirez L."/>
            <person name="Alfaro M."/>
            <person name="Sun H."/>
            <person name="Tritt A."/>
            <person name="Yoshinaga Y."/>
            <person name="Zwiers L.-H."/>
            <person name="Turgeon B."/>
            <person name="Goodwin S."/>
            <person name="Spatafora J."/>
            <person name="Crous P."/>
            <person name="Grigoriev I."/>
        </authorList>
    </citation>
    <scope>NUCLEOTIDE SEQUENCE</scope>
    <source>
        <strain evidence="1">ATCC 36951</strain>
    </source>
</reference>
<accession>A0A6A6BWX6</accession>
<protein>
    <submittedName>
        <fullName evidence="1">Uncharacterized protein</fullName>
    </submittedName>
</protein>
<organism evidence="1 2">
    <name type="scientific">Zasmidium cellare ATCC 36951</name>
    <dbReference type="NCBI Taxonomy" id="1080233"/>
    <lineage>
        <taxon>Eukaryota</taxon>
        <taxon>Fungi</taxon>
        <taxon>Dikarya</taxon>
        <taxon>Ascomycota</taxon>
        <taxon>Pezizomycotina</taxon>
        <taxon>Dothideomycetes</taxon>
        <taxon>Dothideomycetidae</taxon>
        <taxon>Mycosphaerellales</taxon>
        <taxon>Mycosphaerellaceae</taxon>
        <taxon>Zasmidium</taxon>
    </lineage>
</organism>
<dbReference type="EMBL" id="ML993641">
    <property type="protein sequence ID" value="KAF2159205.1"/>
    <property type="molecule type" value="Genomic_DNA"/>
</dbReference>
<proteinExistence type="predicted"/>
<dbReference type="GeneID" id="54563547"/>
<dbReference type="AlphaFoldDB" id="A0A6A6BWX6"/>